<organism evidence="1 2">
    <name type="scientific">Virgibacillus chiguensis</name>
    <dbReference type="NCBI Taxonomy" id="411959"/>
    <lineage>
        <taxon>Bacteria</taxon>
        <taxon>Bacillati</taxon>
        <taxon>Bacillota</taxon>
        <taxon>Bacilli</taxon>
        <taxon>Bacillales</taxon>
        <taxon>Bacillaceae</taxon>
        <taxon>Virgibacillus</taxon>
    </lineage>
</organism>
<accession>A0A1M5XTM9</accession>
<sequence>VDQLWAEAVMNWRLGESLILTGDLLEEAKRQQEGHAEQDPWESIIKEFVERKVPLDWNKKDIATRKLYWSGEFGSSDTETVERDRVCAAEIWVECFNEKVNRLKRSETMRINDILDGIPGWQKKSNPFRYGPYGLVKGGYVRQK</sequence>
<reference evidence="2" key="1">
    <citation type="submission" date="2016-11" db="EMBL/GenBank/DDBJ databases">
        <authorList>
            <person name="Varghese N."/>
            <person name="Submissions S."/>
        </authorList>
    </citation>
    <scope>NUCLEOTIDE SEQUENCE [LARGE SCALE GENOMIC DNA]</scope>
    <source>
        <strain evidence="2">CGMCC 1.6496</strain>
    </source>
</reference>
<dbReference type="Proteomes" id="UP000184079">
    <property type="component" value="Unassembled WGS sequence"/>
</dbReference>
<evidence type="ECO:0000313" key="2">
    <source>
        <dbReference type="Proteomes" id="UP000184079"/>
    </source>
</evidence>
<proteinExistence type="predicted"/>
<feature type="non-terminal residue" evidence="1">
    <location>
        <position position="1"/>
    </location>
</feature>
<name>A0A1M5XTM9_9BACI</name>
<dbReference type="AlphaFoldDB" id="A0A1M5XTM9"/>
<evidence type="ECO:0000313" key="1">
    <source>
        <dbReference type="EMBL" id="SHI02894.1"/>
    </source>
</evidence>
<dbReference type="EMBL" id="FQXD01000039">
    <property type="protein sequence ID" value="SHI02894.1"/>
    <property type="molecule type" value="Genomic_DNA"/>
</dbReference>
<keyword evidence="2" id="KW-1185">Reference proteome</keyword>
<protein>
    <submittedName>
        <fullName evidence="1">Uncharacterized protein</fullName>
    </submittedName>
</protein>
<gene>
    <name evidence="1" type="ORF">SAMN05421807_1393</name>
</gene>